<dbReference type="EMBL" id="JARVII010000005">
    <property type="protein sequence ID" value="MDG9698863.1"/>
    <property type="molecule type" value="Genomic_DNA"/>
</dbReference>
<sequence>MANFGNADLAQGAPEPARIHSLTIEGFRSLRSIQNLNLPDLAVLIGANGAGKSTLIRFFEMLSWMFKSKSLQEFVLRHGGGDDQFFMGARKTPRIHAELCIKTEKGENDYRFDLAHISAGDTVMVMNEAYRFSPVGHSGKAKWQEIGAVGKESSLLEQKDKTARTIANLLRQCSTYQFHDTSINAAIHHRWDIADSFRLRSDGGNLAAILLNLRQTDRQRYELIVRQIARVLPAFKDFVLEEEAGKVLLRWVGRQSDKVFGSHLTSDGSLRLFCLLTLLNLPPDRLPDVMFFDEPELGLHPHAMTLVAEMFKRLSKKRQIFIATQSPYLVDCFELENIIIASADHGETTLRNLPREQYQEWLADEYQLSDIWLKQAVGETG</sequence>
<evidence type="ECO:0000313" key="3">
    <source>
        <dbReference type="EMBL" id="MDG9698863.1"/>
    </source>
</evidence>
<dbReference type="Gene3D" id="3.40.50.300">
    <property type="entry name" value="P-loop containing nucleotide triphosphate hydrolases"/>
    <property type="match status" value="1"/>
</dbReference>
<dbReference type="InterPro" id="IPR027417">
    <property type="entry name" value="P-loop_NTPase"/>
</dbReference>
<protein>
    <submittedName>
        <fullName evidence="3">AAA family ATPase</fullName>
    </submittedName>
</protein>
<evidence type="ECO:0000259" key="2">
    <source>
        <dbReference type="Pfam" id="PF13304"/>
    </source>
</evidence>
<organism evidence="3 4">
    <name type="scientific">Ottowia cancrivicina</name>
    <dbReference type="NCBI Taxonomy" id="3040346"/>
    <lineage>
        <taxon>Bacteria</taxon>
        <taxon>Pseudomonadati</taxon>
        <taxon>Pseudomonadota</taxon>
        <taxon>Betaproteobacteria</taxon>
        <taxon>Burkholderiales</taxon>
        <taxon>Comamonadaceae</taxon>
        <taxon>Ottowia</taxon>
    </lineage>
</organism>
<feature type="domain" description="ATPase AAA-type core" evidence="2">
    <location>
        <begin position="218"/>
        <end position="331"/>
    </location>
</feature>
<dbReference type="PANTHER" id="PTHR32182">
    <property type="entry name" value="DNA REPLICATION AND REPAIR PROTEIN RECF"/>
    <property type="match status" value="1"/>
</dbReference>
<dbReference type="Pfam" id="PF13175">
    <property type="entry name" value="AAA_15"/>
    <property type="match status" value="1"/>
</dbReference>
<proteinExistence type="predicted"/>
<evidence type="ECO:0000313" key="4">
    <source>
        <dbReference type="Proteomes" id="UP001237156"/>
    </source>
</evidence>
<reference evidence="3 4" key="1">
    <citation type="submission" date="2023-04" db="EMBL/GenBank/DDBJ databases">
        <title>Ottowia paracancer sp. nov., isolated from human stomach.</title>
        <authorList>
            <person name="Song Y."/>
        </authorList>
    </citation>
    <scope>NUCLEOTIDE SEQUENCE [LARGE SCALE GENOMIC DNA]</scope>
    <source>
        <strain evidence="3 4">10c7w1</strain>
    </source>
</reference>
<name>A0AAW6REM7_9BURK</name>
<dbReference type="RefSeq" id="WP_279523867.1">
    <property type="nucleotide sequence ID" value="NZ_JARVII010000005.1"/>
</dbReference>
<comment type="caution">
    <text evidence="3">The sequence shown here is derived from an EMBL/GenBank/DDBJ whole genome shotgun (WGS) entry which is preliminary data.</text>
</comment>
<dbReference type="GO" id="GO:0016887">
    <property type="term" value="F:ATP hydrolysis activity"/>
    <property type="evidence" value="ECO:0007669"/>
    <property type="project" value="InterPro"/>
</dbReference>
<evidence type="ECO:0000259" key="1">
    <source>
        <dbReference type="Pfam" id="PF13175"/>
    </source>
</evidence>
<dbReference type="AlphaFoldDB" id="A0AAW6REM7"/>
<dbReference type="GO" id="GO:0000731">
    <property type="term" value="P:DNA synthesis involved in DNA repair"/>
    <property type="evidence" value="ECO:0007669"/>
    <property type="project" value="TreeGrafter"/>
</dbReference>
<keyword evidence="4" id="KW-1185">Reference proteome</keyword>
<feature type="domain" description="Endonuclease GajA/Old nuclease/RecF-like AAA" evidence="1">
    <location>
        <begin position="19"/>
        <end position="90"/>
    </location>
</feature>
<dbReference type="InterPro" id="IPR014555">
    <property type="entry name" value="RecF-like"/>
</dbReference>
<dbReference type="SUPFAM" id="SSF52540">
    <property type="entry name" value="P-loop containing nucleoside triphosphate hydrolases"/>
    <property type="match status" value="1"/>
</dbReference>
<dbReference type="InterPro" id="IPR003959">
    <property type="entry name" value="ATPase_AAA_core"/>
</dbReference>
<accession>A0AAW6REM7</accession>
<dbReference type="Proteomes" id="UP001237156">
    <property type="component" value="Unassembled WGS sequence"/>
</dbReference>
<dbReference type="PANTHER" id="PTHR32182:SF22">
    <property type="entry name" value="ATP-DEPENDENT ENDONUCLEASE, OLD FAMILY-RELATED"/>
    <property type="match status" value="1"/>
</dbReference>
<dbReference type="CDD" id="cd00267">
    <property type="entry name" value="ABC_ATPase"/>
    <property type="match status" value="1"/>
</dbReference>
<dbReference type="GO" id="GO:0006302">
    <property type="term" value="P:double-strand break repair"/>
    <property type="evidence" value="ECO:0007669"/>
    <property type="project" value="TreeGrafter"/>
</dbReference>
<dbReference type="Pfam" id="PF13304">
    <property type="entry name" value="AAA_21"/>
    <property type="match status" value="1"/>
</dbReference>
<dbReference type="PIRSF" id="PIRSF029347">
    <property type="entry name" value="RecF"/>
    <property type="match status" value="1"/>
</dbReference>
<dbReference type="InterPro" id="IPR041685">
    <property type="entry name" value="AAA_GajA/Old/RecF-like"/>
</dbReference>
<gene>
    <name evidence="3" type="ORF">QB898_03860</name>
</gene>
<dbReference type="GO" id="GO:0005524">
    <property type="term" value="F:ATP binding"/>
    <property type="evidence" value="ECO:0007669"/>
    <property type="project" value="InterPro"/>
</dbReference>